<organism evidence="14 15">
    <name type="scientific">Sporothrix epigloea</name>
    <dbReference type="NCBI Taxonomy" id="1892477"/>
    <lineage>
        <taxon>Eukaryota</taxon>
        <taxon>Fungi</taxon>
        <taxon>Dikarya</taxon>
        <taxon>Ascomycota</taxon>
        <taxon>Pezizomycotina</taxon>
        <taxon>Sordariomycetes</taxon>
        <taxon>Sordariomycetidae</taxon>
        <taxon>Ophiostomatales</taxon>
        <taxon>Ophiostomataceae</taxon>
        <taxon>Sporothrix</taxon>
    </lineage>
</organism>
<evidence type="ECO:0000256" key="12">
    <source>
        <dbReference type="SAM" id="SignalP"/>
    </source>
</evidence>
<keyword evidence="9" id="KW-0624">Polysaccharide degradation</keyword>
<dbReference type="InterPro" id="IPR046966">
    <property type="entry name" value="Glucoamylase_active_site"/>
</dbReference>
<evidence type="ECO:0000256" key="2">
    <source>
        <dbReference type="ARBA" id="ARBA00006188"/>
    </source>
</evidence>
<evidence type="ECO:0000256" key="9">
    <source>
        <dbReference type="ARBA" id="ARBA00023326"/>
    </source>
</evidence>
<dbReference type="PRINTS" id="PR00736">
    <property type="entry name" value="GLHYDRLASE15"/>
</dbReference>
<dbReference type="Pfam" id="PF00723">
    <property type="entry name" value="Glyco_hydro_15"/>
    <property type="match status" value="1"/>
</dbReference>
<evidence type="ECO:0000256" key="3">
    <source>
        <dbReference type="ARBA" id="ARBA00012593"/>
    </source>
</evidence>
<dbReference type="InterPro" id="IPR011613">
    <property type="entry name" value="GH15-like"/>
</dbReference>
<comment type="catalytic activity">
    <reaction evidence="1">
        <text>Hydrolysis of terminal (1-&gt;4)-linked alpha-D-glucose residues successively from non-reducing ends of the chains with release of beta-D-glucose.</text>
        <dbReference type="EC" id="3.2.1.3"/>
    </reaction>
</comment>
<protein>
    <recommendedName>
        <fullName evidence="3">glucan 1,4-alpha-glucosidase</fullName>
        <ecNumber evidence="3">3.2.1.3</ecNumber>
    </recommendedName>
    <alternativeName>
        <fullName evidence="11">1,4-alpha-D-glucan glucohydrolase</fullName>
    </alternativeName>
    <alternativeName>
        <fullName evidence="10">Glucan 1,4-alpha-glucosidase</fullName>
    </alternativeName>
</protein>
<comment type="similarity">
    <text evidence="2">Belongs to the glycosyl hydrolase 15 family.</text>
</comment>
<comment type="caution">
    <text evidence="14">The sequence shown here is derived from an EMBL/GenBank/DDBJ whole genome shotgun (WGS) entry which is preliminary data.</text>
</comment>
<evidence type="ECO:0000256" key="1">
    <source>
        <dbReference type="ARBA" id="ARBA00001863"/>
    </source>
</evidence>
<evidence type="ECO:0000313" key="14">
    <source>
        <dbReference type="EMBL" id="CAK7265751.1"/>
    </source>
</evidence>
<dbReference type="InterPro" id="IPR000165">
    <property type="entry name" value="Glucoamylase"/>
</dbReference>
<evidence type="ECO:0000256" key="11">
    <source>
        <dbReference type="ARBA" id="ARBA00033473"/>
    </source>
</evidence>
<sequence length="521" mass="56595">MLCLHAWGSAVLAFVLCVHGEPSSSKDTLVNPTENWLADEAEIALERVLSNIGPNGQYARSAGPGIIIASPSTENPDYYYTWTRDSALAIKTLVELFCNGKSSLQTQIMNYVDAQAILQTVSSPSGSLASNGTGLGEPKFTVDGKAFMGGWGRPQHDGPALRATALIAFGNWLLNNNHGHLARHNVWPVVRNDLSYVAQYWNKTGYDLWEETGSSSFYTASVQHRALVEGEVFARRVRDSCVYCKSQSPQILCFMQSFWTGSYIRASFGGSRSGVDASTLLASIQSFTLMAGCDDVTFQPCSPRALANHKVYTDSFRSLYALNQGIAQGSAVHVGRYPEDVYYDGNPWYLTALAAAEQLYDAIYTWNRLRSLTITAVSLAFFQDLYANATVGTYISSTATFKNILLAVRAYADGYVALVQMHAVTNGSLSEQYDKTFGTQLSARDLTWSYMALLNANMRRNAVMPPPWGSPGVSSIPSVCVATSATGTYAIAHTSPWPATLTRGIGVSKAKVTAGAQRPLL</sequence>
<evidence type="ECO:0000313" key="15">
    <source>
        <dbReference type="Proteomes" id="UP001642502"/>
    </source>
</evidence>
<name>A0ABP0DDN5_9PEZI</name>
<keyword evidence="15" id="KW-1185">Reference proteome</keyword>
<gene>
    <name evidence="14" type="primary">gla1</name>
    <name evidence="14" type="ORF">SEPCBS119000_001672</name>
</gene>
<evidence type="ECO:0000256" key="8">
    <source>
        <dbReference type="ARBA" id="ARBA00023295"/>
    </source>
</evidence>
<keyword evidence="5 14" id="KW-0378">Hydrolase</keyword>
<dbReference type="PROSITE" id="PS00820">
    <property type="entry name" value="GLUCOAMYLASE"/>
    <property type="match status" value="1"/>
</dbReference>
<feature type="domain" description="GH15-like" evidence="13">
    <location>
        <begin position="43"/>
        <end position="456"/>
    </location>
</feature>
<keyword evidence="6" id="KW-0325">Glycoprotein</keyword>
<evidence type="ECO:0000256" key="4">
    <source>
        <dbReference type="ARBA" id="ARBA00022729"/>
    </source>
</evidence>
<evidence type="ECO:0000256" key="7">
    <source>
        <dbReference type="ARBA" id="ARBA00023277"/>
    </source>
</evidence>
<evidence type="ECO:0000259" key="13">
    <source>
        <dbReference type="Pfam" id="PF00723"/>
    </source>
</evidence>
<dbReference type="GO" id="GO:0004339">
    <property type="term" value="F:glucan 1,4-alpha-glucosidase activity"/>
    <property type="evidence" value="ECO:0007669"/>
    <property type="project" value="UniProtKB-EC"/>
</dbReference>
<accession>A0ABP0DDN5</accession>
<keyword evidence="7" id="KW-0119">Carbohydrate metabolism</keyword>
<dbReference type="InterPro" id="IPR008928">
    <property type="entry name" value="6-hairpin_glycosidase_sf"/>
</dbReference>
<feature type="signal peptide" evidence="12">
    <location>
        <begin position="1"/>
        <end position="20"/>
    </location>
</feature>
<dbReference type="PANTHER" id="PTHR31616">
    <property type="entry name" value="TREHALASE"/>
    <property type="match status" value="1"/>
</dbReference>
<dbReference type="EC" id="3.2.1.3" evidence="3"/>
<feature type="chain" id="PRO_5045906213" description="glucan 1,4-alpha-glucosidase" evidence="12">
    <location>
        <begin position="21"/>
        <end position="521"/>
    </location>
</feature>
<dbReference type="SUPFAM" id="SSF48208">
    <property type="entry name" value="Six-hairpin glycosidases"/>
    <property type="match status" value="1"/>
</dbReference>
<dbReference type="Proteomes" id="UP001642502">
    <property type="component" value="Unassembled WGS sequence"/>
</dbReference>
<proteinExistence type="inferred from homology"/>
<evidence type="ECO:0000256" key="6">
    <source>
        <dbReference type="ARBA" id="ARBA00023180"/>
    </source>
</evidence>
<dbReference type="EMBL" id="CAWUON010000014">
    <property type="protein sequence ID" value="CAK7265751.1"/>
    <property type="molecule type" value="Genomic_DNA"/>
</dbReference>
<evidence type="ECO:0000256" key="5">
    <source>
        <dbReference type="ARBA" id="ARBA00022801"/>
    </source>
</evidence>
<keyword evidence="4 12" id="KW-0732">Signal</keyword>
<dbReference type="Gene3D" id="1.50.10.10">
    <property type="match status" value="1"/>
</dbReference>
<evidence type="ECO:0000256" key="10">
    <source>
        <dbReference type="ARBA" id="ARBA00033442"/>
    </source>
</evidence>
<keyword evidence="8 14" id="KW-0326">Glycosidase</keyword>
<dbReference type="PANTHER" id="PTHR31616:SF12">
    <property type="entry name" value="GLUCOAMYLASE"/>
    <property type="match status" value="1"/>
</dbReference>
<reference evidence="14 15" key="1">
    <citation type="submission" date="2024-01" db="EMBL/GenBank/DDBJ databases">
        <authorList>
            <person name="Allen C."/>
            <person name="Tagirdzhanova G."/>
        </authorList>
    </citation>
    <scope>NUCLEOTIDE SEQUENCE [LARGE SCALE GENOMIC DNA]</scope>
    <source>
        <strain evidence="14 15">CBS 119000</strain>
    </source>
</reference>
<dbReference type="InterPro" id="IPR012341">
    <property type="entry name" value="6hp_glycosidase-like_sf"/>
</dbReference>